<accession>A0A7D4A199</accession>
<dbReference type="Pfam" id="PF14028">
    <property type="entry name" value="Lant_dehydr_C"/>
    <property type="match status" value="1"/>
</dbReference>
<organism evidence="3 4">
    <name type="scientific">Actinomadura verrucosospora</name>
    <dbReference type="NCBI Taxonomy" id="46165"/>
    <lineage>
        <taxon>Bacteria</taxon>
        <taxon>Bacillati</taxon>
        <taxon>Actinomycetota</taxon>
        <taxon>Actinomycetes</taxon>
        <taxon>Streptosporangiales</taxon>
        <taxon>Thermomonosporaceae</taxon>
        <taxon>Actinomadura</taxon>
    </lineage>
</organism>
<dbReference type="Proteomes" id="UP000501240">
    <property type="component" value="Chromosome"/>
</dbReference>
<proteinExistence type="predicted"/>
<evidence type="ECO:0000256" key="1">
    <source>
        <dbReference type="SAM" id="MobiDB-lite"/>
    </source>
</evidence>
<protein>
    <recommendedName>
        <fullName evidence="2">Thiopeptide-type bacteriocin biosynthesis domain-containing protein</fullName>
    </recommendedName>
</protein>
<keyword evidence="4" id="KW-1185">Reference proteome</keyword>
<dbReference type="AlphaFoldDB" id="A0A7D4A199"/>
<gene>
    <name evidence="3" type="ORF">ACTIVE_1741</name>
</gene>
<feature type="compositionally biased region" description="Low complexity" evidence="1">
    <location>
        <begin position="136"/>
        <end position="146"/>
    </location>
</feature>
<dbReference type="NCBIfam" id="TIGR03891">
    <property type="entry name" value="thiopep_ocin"/>
    <property type="match status" value="1"/>
</dbReference>
<name>A0A7D4A199_ACTVE</name>
<evidence type="ECO:0000259" key="2">
    <source>
        <dbReference type="Pfam" id="PF14028"/>
    </source>
</evidence>
<evidence type="ECO:0000313" key="4">
    <source>
        <dbReference type="Proteomes" id="UP000501240"/>
    </source>
</evidence>
<evidence type="ECO:0000313" key="3">
    <source>
        <dbReference type="EMBL" id="QKG20105.1"/>
    </source>
</evidence>
<reference evidence="3 4" key="1">
    <citation type="submission" date="2020-05" db="EMBL/GenBank/DDBJ databases">
        <title>Actinomadura verrucosospora NRRL-B18236 (PFL_A860) Genome sequencing and assembly.</title>
        <authorList>
            <person name="Samborskyy M."/>
        </authorList>
    </citation>
    <scope>NUCLEOTIDE SEQUENCE [LARGE SCALE GENOMIC DNA]</scope>
    <source>
        <strain evidence="3 4">NRRL:B18236</strain>
    </source>
</reference>
<feature type="region of interest" description="Disordered" evidence="1">
    <location>
        <begin position="125"/>
        <end position="166"/>
    </location>
</feature>
<dbReference type="InterPro" id="IPR023809">
    <property type="entry name" value="Thiopep_bacteriocin_synth_dom"/>
</dbReference>
<dbReference type="EMBL" id="CP053892">
    <property type="protein sequence ID" value="QKG20105.1"/>
    <property type="molecule type" value="Genomic_DNA"/>
</dbReference>
<sequence length="166" mass="18090">MHRLNLDGVITTWRHSLYEPEYAAFGGATAMAIAHDLFCADSRGVLEYVRTPAPGIGRRELSIILLHALLRGAGLDWFERGDVFHRVAQLRTTPPDPYRRPRWTRSPTTCGCSCTPPLTIRCSIKAARPPSPAPGTTPSTPSASVSRPPPTRAVSSAADELCSPTW</sequence>
<feature type="domain" description="Thiopeptide-type bacteriocin biosynthesis" evidence="2">
    <location>
        <begin position="4"/>
        <end position="99"/>
    </location>
</feature>